<dbReference type="OrthoDB" id="153729at2"/>
<feature type="transmembrane region" description="Helical" evidence="1">
    <location>
        <begin position="20"/>
        <end position="42"/>
    </location>
</feature>
<keyword evidence="1" id="KW-1133">Transmembrane helix</keyword>
<gene>
    <name evidence="2" type="ordered locus">trd_0186</name>
</gene>
<dbReference type="RefSeq" id="WP_012641599.1">
    <property type="nucleotide sequence ID" value="NC_011959.1"/>
</dbReference>
<dbReference type="KEGG" id="tro:trd_0186"/>
<feature type="transmembrane region" description="Helical" evidence="1">
    <location>
        <begin position="79"/>
        <end position="104"/>
    </location>
</feature>
<feature type="transmembrane region" description="Helical" evidence="1">
    <location>
        <begin position="162"/>
        <end position="187"/>
    </location>
</feature>
<feature type="transmembrane region" description="Helical" evidence="1">
    <location>
        <begin position="116"/>
        <end position="142"/>
    </location>
</feature>
<dbReference type="PANTHER" id="PTHR37305:SF1">
    <property type="entry name" value="MEMBRANE PROTEIN"/>
    <property type="match status" value="1"/>
</dbReference>
<organism evidence="2 3">
    <name type="scientific">Thermomicrobium roseum (strain ATCC 27502 / DSM 5159 / P-2)</name>
    <dbReference type="NCBI Taxonomy" id="309801"/>
    <lineage>
        <taxon>Bacteria</taxon>
        <taxon>Pseudomonadati</taxon>
        <taxon>Thermomicrobiota</taxon>
        <taxon>Thermomicrobia</taxon>
        <taxon>Thermomicrobiales</taxon>
        <taxon>Thermomicrobiaceae</taxon>
        <taxon>Thermomicrobium</taxon>
    </lineage>
</organism>
<evidence type="ECO:0000256" key="1">
    <source>
        <dbReference type="SAM" id="Phobius"/>
    </source>
</evidence>
<feature type="transmembrane region" description="Helical" evidence="1">
    <location>
        <begin position="267"/>
        <end position="288"/>
    </location>
</feature>
<dbReference type="HOGENOM" id="CLU_959360_0_0_0"/>
<dbReference type="Proteomes" id="UP000000447">
    <property type="component" value="Chromosome"/>
</dbReference>
<reference evidence="2 3" key="1">
    <citation type="journal article" date="2009" name="PLoS ONE">
        <title>Complete genome sequence of the aerobic CO-oxidizing thermophile Thermomicrobium roseum.</title>
        <authorList>
            <person name="Wu D."/>
            <person name="Raymond J."/>
            <person name="Wu M."/>
            <person name="Chatterji S."/>
            <person name="Ren Q."/>
            <person name="Graham J.E."/>
            <person name="Bryant D.A."/>
            <person name="Robb F."/>
            <person name="Colman A."/>
            <person name="Tallon L.J."/>
            <person name="Badger J.H."/>
            <person name="Madupu R."/>
            <person name="Ward N.L."/>
            <person name="Eisen J.A."/>
        </authorList>
    </citation>
    <scope>NUCLEOTIDE SEQUENCE [LARGE SCALE GENOMIC DNA]</scope>
    <source>
        <strain evidence="3">ATCC 27502 / DSM 5159 / P-2</strain>
    </source>
</reference>
<dbReference type="eggNOG" id="ENOG5033DMI">
    <property type="taxonomic scope" value="Bacteria"/>
</dbReference>
<protein>
    <submittedName>
        <fullName evidence="2">Putative permease</fullName>
    </submittedName>
</protein>
<evidence type="ECO:0000313" key="2">
    <source>
        <dbReference type="EMBL" id="ACM05844.1"/>
    </source>
</evidence>
<dbReference type="AlphaFoldDB" id="B9KXJ9"/>
<keyword evidence="3" id="KW-1185">Reference proteome</keyword>
<evidence type="ECO:0000313" key="3">
    <source>
        <dbReference type="Proteomes" id="UP000000447"/>
    </source>
</evidence>
<sequence>MRALIAAEWFKVTRRPMTWIALGILLAIMATLRLLLIALSFVSLPSAPGQEMPTNLFADLVTLPGAIADSVNFLPSTGIFALLVVAASFAGTEFAWGTIVPLLARGASRTRFVLAKALVALVVALLYLIATTVVGLVLGAIASQLHHGQIPLEWLQRDWREFLLALLRAYWATVPYVLAALAIALVFRSSALAMGMVLAYVIVEQVGLGVLQLLRPMIEDSGFSWLFTLLDWTLLGQNASTLQALNTRAFLPTGLAEQATSGDLHPWRAAVVLAAYSFAFLLAALVALRRDIPTRPTSA</sequence>
<accession>B9KXJ9</accession>
<feature type="transmembrane region" description="Helical" evidence="1">
    <location>
        <begin position="194"/>
        <end position="214"/>
    </location>
</feature>
<keyword evidence="1" id="KW-0472">Membrane</keyword>
<dbReference type="Pfam" id="PF12730">
    <property type="entry name" value="ABC2_membrane_4"/>
    <property type="match status" value="1"/>
</dbReference>
<keyword evidence="1" id="KW-0812">Transmembrane</keyword>
<dbReference type="STRING" id="309801.trd_0186"/>
<proteinExistence type="predicted"/>
<dbReference type="EMBL" id="CP001275">
    <property type="protein sequence ID" value="ACM05844.1"/>
    <property type="molecule type" value="Genomic_DNA"/>
</dbReference>
<dbReference type="PANTHER" id="PTHR37305">
    <property type="entry name" value="INTEGRAL MEMBRANE PROTEIN-RELATED"/>
    <property type="match status" value="1"/>
</dbReference>
<name>B9KXJ9_THERP</name>